<name>G7JA02_MEDTR</name>
<dbReference type="PaxDb" id="3880-AES71026"/>
<protein>
    <submittedName>
        <fullName evidence="1 2">Uncharacterized protein</fullName>
    </submittedName>
</protein>
<dbReference type="AlphaFoldDB" id="G7JA02"/>
<dbReference type="Proteomes" id="UP000002051">
    <property type="component" value="Chromosome 3"/>
</dbReference>
<reference evidence="1 3" key="2">
    <citation type="journal article" date="2014" name="BMC Genomics">
        <title>An improved genome release (version Mt4.0) for the model legume Medicago truncatula.</title>
        <authorList>
            <person name="Tang H."/>
            <person name="Krishnakumar V."/>
            <person name="Bidwell S."/>
            <person name="Rosen B."/>
            <person name="Chan A."/>
            <person name="Zhou S."/>
            <person name="Gentzbittel L."/>
            <person name="Childs K.L."/>
            <person name="Yandell M."/>
            <person name="Gundlach H."/>
            <person name="Mayer K.F."/>
            <person name="Schwartz D.C."/>
            <person name="Town C.D."/>
        </authorList>
    </citation>
    <scope>GENOME REANNOTATION</scope>
    <source>
        <strain evidence="2 3">cv. Jemalong A17</strain>
    </source>
</reference>
<proteinExistence type="predicted"/>
<reference evidence="2" key="3">
    <citation type="submission" date="2015-04" db="UniProtKB">
        <authorList>
            <consortium name="EnsemblPlants"/>
        </authorList>
    </citation>
    <scope>IDENTIFICATION</scope>
    <source>
        <strain evidence="2">cv. Jemalong A17</strain>
    </source>
</reference>
<dbReference type="EnsemblPlants" id="AES71026">
    <property type="protein sequence ID" value="AES71026"/>
    <property type="gene ID" value="MTR_3g069230"/>
</dbReference>
<accession>G7JA02</accession>
<reference evidence="1 3" key="1">
    <citation type="journal article" date="2011" name="Nature">
        <title>The Medicago genome provides insight into the evolution of rhizobial symbioses.</title>
        <authorList>
            <person name="Young N.D."/>
            <person name="Debelle F."/>
            <person name="Oldroyd G.E."/>
            <person name="Geurts R."/>
            <person name="Cannon S.B."/>
            <person name="Udvardi M.K."/>
            <person name="Benedito V.A."/>
            <person name="Mayer K.F."/>
            <person name="Gouzy J."/>
            <person name="Schoof H."/>
            <person name="Van de Peer Y."/>
            <person name="Proost S."/>
            <person name="Cook D.R."/>
            <person name="Meyers B.C."/>
            <person name="Spannagl M."/>
            <person name="Cheung F."/>
            <person name="De Mita S."/>
            <person name="Krishnakumar V."/>
            <person name="Gundlach H."/>
            <person name="Zhou S."/>
            <person name="Mudge J."/>
            <person name="Bharti A.K."/>
            <person name="Murray J.D."/>
            <person name="Naoumkina M.A."/>
            <person name="Rosen B."/>
            <person name="Silverstein K.A."/>
            <person name="Tang H."/>
            <person name="Rombauts S."/>
            <person name="Zhao P.X."/>
            <person name="Zhou P."/>
            <person name="Barbe V."/>
            <person name="Bardou P."/>
            <person name="Bechner M."/>
            <person name="Bellec A."/>
            <person name="Berger A."/>
            <person name="Berges H."/>
            <person name="Bidwell S."/>
            <person name="Bisseling T."/>
            <person name="Choisne N."/>
            <person name="Couloux A."/>
            <person name="Denny R."/>
            <person name="Deshpande S."/>
            <person name="Dai X."/>
            <person name="Doyle J.J."/>
            <person name="Dudez A.M."/>
            <person name="Farmer A.D."/>
            <person name="Fouteau S."/>
            <person name="Franken C."/>
            <person name="Gibelin C."/>
            <person name="Gish J."/>
            <person name="Goldstein S."/>
            <person name="Gonzalez A.J."/>
            <person name="Green P.J."/>
            <person name="Hallab A."/>
            <person name="Hartog M."/>
            <person name="Hua A."/>
            <person name="Humphray S.J."/>
            <person name="Jeong D.H."/>
            <person name="Jing Y."/>
            <person name="Jocker A."/>
            <person name="Kenton S.M."/>
            <person name="Kim D.J."/>
            <person name="Klee K."/>
            <person name="Lai H."/>
            <person name="Lang C."/>
            <person name="Lin S."/>
            <person name="Macmil S.L."/>
            <person name="Magdelenat G."/>
            <person name="Matthews L."/>
            <person name="McCorrison J."/>
            <person name="Monaghan E.L."/>
            <person name="Mun J.H."/>
            <person name="Najar F.Z."/>
            <person name="Nicholson C."/>
            <person name="Noirot C."/>
            <person name="O'Bleness M."/>
            <person name="Paule C.R."/>
            <person name="Poulain J."/>
            <person name="Prion F."/>
            <person name="Qin B."/>
            <person name="Qu C."/>
            <person name="Retzel E.F."/>
            <person name="Riddle C."/>
            <person name="Sallet E."/>
            <person name="Samain S."/>
            <person name="Samson N."/>
            <person name="Sanders I."/>
            <person name="Saurat O."/>
            <person name="Scarpelli C."/>
            <person name="Schiex T."/>
            <person name="Segurens B."/>
            <person name="Severin A.J."/>
            <person name="Sherrier D.J."/>
            <person name="Shi R."/>
            <person name="Sims S."/>
            <person name="Singer S.R."/>
            <person name="Sinharoy S."/>
            <person name="Sterck L."/>
            <person name="Viollet A."/>
            <person name="Wang B.B."/>
            <person name="Wang K."/>
            <person name="Wang M."/>
            <person name="Wang X."/>
            <person name="Warfsmann J."/>
            <person name="Weissenbach J."/>
            <person name="White D.D."/>
            <person name="White J.D."/>
            <person name="Wiley G.B."/>
            <person name="Wincker P."/>
            <person name="Xing Y."/>
            <person name="Yang L."/>
            <person name="Yao Z."/>
            <person name="Ying F."/>
            <person name="Zhai J."/>
            <person name="Zhou L."/>
            <person name="Zuber A."/>
            <person name="Denarie J."/>
            <person name="Dixon R.A."/>
            <person name="May G.D."/>
            <person name="Schwartz D.C."/>
            <person name="Rogers J."/>
            <person name="Quetier F."/>
            <person name="Town C.D."/>
            <person name="Roe B.A."/>
        </authorList>
    </citation>
    <scope>NUCLEOTIDE SEQUENCE [LARGE SCALE GENOMIC DNA]</scope>
    <source>
        <strain evidence="1">A17</strain>
        <strain evidence="2 3">cv. Jemalong A17</strain>
    </source>
</reference>
<sequence>MEEIEDIGREGFGRCKPDILRAQLRRLIPRALWDPDGRQTLPKSFNAVACPRSDSNPGPWLR</sequence>
<dbReference type="EMBL" id="CM001219">
    <property type="protein sequence ID" value="AES71026.1"/>
    <property type="molecule type" value="Genomic_DNA"/>
</dbReference>
<evidence type="ECO:0000313" key="3">
    <source>
        <dbReference type="Proteomes" id="UP000002051"/>
    </source>
</evidence>
<keyword evidence="3" id="KW-1185">Reference proteome</keyword>
<gene>
    <name evidence="1" type="ordered locus">MTR_3g069230</name>
</gene>
<evidence type="ECO:0000313" key="1">
    <source>
        <dbReference type="EMBL" id="AES71026.1"/>
    </source>
</evidence>
<evidence type="ECO:0000313" key="2">
    <source>
        <dbReference type="EnsemblPlants" id="AES71026"/>
    </source>
</evidence>
<dbReference type="HOGENOM" id="CLU_2907450_0_0_1"/>
<organism evidence="1 3">
    <name type="scientific">Medicago truncatula</name>
    <name type="common">Barrel medic</name>
    <name type="synonym">Medicago tribuloides</name>
    <dbReference type="NCBI Taxonomy" id="3880"/>
    <lineage>
        <taxon>Eukaryota</taxon>
        <taxon>Viridiplantae</taxon>
        <taxon>Streptophyta</taxon>
        <taxon>Embryophyta</taxon>
        <taxon>Tracheophyta</taxon>
        <taxon>Spermatophyta</taxon>
        <taxon>Magnoliopsida</taxon>
        <taxon>eudicotyledons</taxon>
        <taxon>Gunneridae</taxon>
        <taxon>Pentapetalae</taxon>
        <taxon>rosids</taxon>
        <taxon>fabids</taxon>
        <taxon>Fabales</taxon>
        <taxon>Fabaceae</taxon>
        <taxon>Papilionoideae</taxon>
        <taxon>50 kb inversion clade</taxon>
        <taxon>NPAAA clade</taxon>
        <taxon>Hologalegina</taxon>
        <taxon>IRL clade</taxon>
        <taxon>Trifolieae</taxon>
        <taxon>Medicago</taxon>
    </lineage>
</organism>